<feature type="transmembrane region" description="Helical" evidence="1">
    <location>
        <begin position="131"/>
        <end position="151"/>
    </location>
</feature>
<feature type="transmembrane region" description="Helical" evidence="1">
    <location>
        <begin position="99"/>
        <end position="119"/>
    </location>
</feature>
<dbReference type="GO" id="GO:0071486">
    <property type="term" value="P:cellular response to high light intensity"/>
    <property type="evidence" value="ECO:0007669"/>
    <property type="project" value="InterPro"/>
</dbReference>
<evidence type="ECO:0000313" key="3">
    <source>
        <dbReference type="Proteomes" id="UP000236161"/>
    </source>
</evidence>
<dbReference type="EMBL" id="KZ451885">
    <property type="protein sequence ID" value="PKA66605.1"/>
    <property type="molecule type" value="Genomic_DNA"/>
</dbReference>
<dbReference type="PANTHER" id="PTHR36490:SF1">
    <property type="entry name" value="STRESS ENHANCED PROTEIN 2, CHLOROPLASTIC"/>
    <property type="match status" value="1"/>
</dbReference>
<dbReference type="STRING" id="1088818.A0A2I0BFM4"/>
<dbReference type="AlphaFoldDB" id="A0A2I0BFM4"/>
<name>A0A2I0BFM4_9ASPA</name>
<reference evidence="2 3" key="1">
    <citation type="journal article" date="2017" name="Nature">
        <title>The Apostasia genome and the evolution of orchids.</title>
        <authorList>
            <person name="Zhang G.Q."/>
            <person name="Liu K.W."/>
            <person name="Li Z."/>
            <person name="Lohaus R."/>
            <person name="Hsiao Y.Y."/>
            <person name="Niu S.C."/>
            <person name="Wang J.Y."/>
            <person name="Lin Y.C."/>
            <person name="Xu Q."/>
            <person name="Chen L.J."/>
            <person name="Yoshida K."/>
            <person name="Fujiwara S."/>
            <person name="Wang Z.W."/>
            <person name="Zhang Y.Q."/>
            <person name="Mitsuda N."/>
            <person name="Wang M."/>
            <person name="Liu G.H."/>
            <person name="Pecoraro L."/>
            <person name="Huang H.X."/>
            <person name="Xiao X.J."/>
            <person name="Lin M."/>
            <person name="Wu X.Y."/>
            <person name="Wu W.L."/>
            <person name="Chen Y.Y."/>
            <person name="Chang S.B."/>
            <person name="Sakamoto S."/>
            <person name="Ohme-Takagi M."/>
            <person name="Yagi M."/>
            <person name="Zeng S.J."/>
            <person name="Shen C.Y."/>
            <person name="Yeh C.M."/>
            <person name="Luo Y.B."/>
            <person name="Tsai W.C."/>
            <person name="Van de Peer Y."/>
            <person name="Liu Z.J."/>
        </authorList>
    </citation>
    <scope>NUCLEOTIDE SEQUENCE [LARGE SCALE GENOMIC DNA]</scope>
    <source>
        <strain evidence="3">cv. Shenzhen</strain>
        <tissue evidence="2">Stem</tissue>
    </source>
</reference>
<sequence>MAAAGATTAIICELLTPAEGISDRKKNMPAAIQRLRSAADQSPSGGKVLLQPRLCNLRSYGSGAIRSPARDSGSDASSFFASLANYVESARHSHEFEIVSGRLAMIAFAAAVGVELVTGNSIFKKLNFEQIAGAAGICLAVVASAAAFAWFSSARARIGQMLTLSCNSFVDSLVDNIIDGLFFERDLSDWSDDM</sequence>
<dbReference type="PANTHER" id="PTHR36490">
    <property type="entry name" value="STRESS ENHANCED PROTEIN 2, CHLOROPLASTIC"/>
    <property type="match status" value="1"/>
</dbReference>
<gene>
    <name evidence="2" type="primary">SEP2</name>
    <name evidence="2" type="ORF">AXF42_Ash003260</name>
</gene>
<dbReference type="Gene3D" id="1.10.3460.10">
    <property type="entry name" value="Chlorophyll a/b binding protein domain"/>
    <property type="match status" value="1"/>
</dbReference>
<dbReference type="GO" id="GO:0016020">
    <property type="term" value="C:membrane"/>
    <property type="evidence" value="ECO:0007669"/>
    <property type="project" value="UniProtKB-SubCell"/>
</dbReference>
<dbReference type="SUPFAM" id="SSF103511">
    <property type="entry name" value="Chlorophyll a-b binding protein"/>
    <property type="match status" value="1"/>
</dbReference>
<dbReference type="InterPro" id="IPR044971">
    <property type="entry name" value="SEP2"/>
</dbReference>
<evidence type="ECO:0000256" key="1">
    <source>
        <dbReference type="SAM" id="Phobius"/>
    </source>
</evidence>
<proteinExistence type="predicted"/>
<keyword evidence="1" id="KW-1133">Transmembrane helix</keyword>
<dbReference type="Proteomes" id="UP000236161">
    <property type="component" value="Unassembled WGS sequence"/>
</dbReference>
<keyword evidence="1" id="KW-0472">Membrane</keyword>
<accession>A0A2I0BFM4</accession>
<organism evidence="2 3">
    <name type="scientific">Apostasia shenzhenica</name>
    <dbReference type="NCBI Taxonomy" id="1088818"/>
    <lineage>
        <taxon>Eukaryota</taxon>
        <taxon>Viridiplantae</taxon>
        <taxon>Streptophyta</taxon>
        <taxon>Embryophyta</taxon>
        <taxon>Tracheophyta</taxon>
        <taxon>Spermatophyta</taxon>
        <taxon>Magnoliopsida</taxon>
        <taxon>Liliopsida</taxon>
        <taxon>Asparagales</taxon>
        <taxon>Orchidaceae</taxon>
        <taxon>Apostasioideae</taxon>
        <taxon>Apostasia</taxon>
    </lineage>
</organism>
<dbReference type="GO" id="GO:0009507">
    <property type="term" value="C:chloroplast"/>
    <property type="evidence" value="ECO:0007669"/>
    <property type="project" value="UniProtKB-SubCell"/>
</dbReference>
<dbReference type="OrthoDB" id="1937750at2759"/>
<protein>
    <submittedName>
        <fullName evidence="2">Stress enhanced protein 2, chloroplastic</fullName>
    </submittedName>
</protein>
<keyword evidence="1" id="KW-0812">Transmembrane</keyword>
<evidence type="ECO:0000313" key="2">
    <source>
        <dbReference type="EMBL" id="PKA66605.1"/>
    </source>
</evidence>
<keyword evidence="3" id="KW-1185">Reference proteome</keyword>